<organism evidence="2">
    <name type="scientific">Oryza nivara</name>
    <name type="common">Indian wild rice</name>
    <name type="synonym">Oryza sativa f. spontanea</name>
    <dbReference type="NCBI Taxonomy" id="4536"/>
    <lineage>
        <taxon>Eukaryota</taxon>
        <taxon>Viridiplantae</taxon>
        <taxon>Streptophyta</taxon>
        <taxon>Embryophyta</taxon>
        <taxon>Tracheophyta</taxon>
        <taxon>Spermatophyta</taxon>
        <taxon>Magnoliopsida</taxon>
        <taxon>Liliopsida</taxon>
        <taxon>Poales</taxon>
        <taxon>Poaceae</taxon>
        <taxon>BOP clade</taxon>
        <taxon>Oryzoideae</taxon>
        <taxon>Oryzeae</taxon>
        <taxon>Oryzinae</taxon>
        <taxon>Oryza</taxon>
    </lineage>
</organism>
<dbReference type="Proteomes" id="UP000006591">
    <property type="component" value="Chromosome 5"/>
</dbReference>
<accession>A0A0E0HJG6</accession>
<sequence>MQAAEQRERQQQQHSCAASQQQQQRRWRKPQGQGSSGVARAQASPQAQEPETGLYSCGVGRVRAFEAARRRKLSWAVVLVPVLERRWRRWREGTSVQT</sequence>
<feature type="compositionally biased region" description="Low complexity" evidence="1">
    <location>
        <begin position="12"/>
        <end position="24"/>
    </location>
</feature>
<keyword evidence="3" id="KW-1185">Reference proteome</keyword>
<dbReference type="Gramene" id="ONIVA05G30280.1">
    <property type="protein sequence ID" value="ONIVA05G30280.1"/>
    <property type="gene ID" value="ONIVA05G30280"/>
</dbReference>
<reference evidence="2" key="1">
    <citation type="submission" date="2015-04" db="UniProtKB">
        <authorList>
            <consortium name="EnsemblPlants"/>
        </authorList>
    </citation>
    <scope>IDENTIFICATION</scope>
    <source>
        <strain evidence="2">SL10</strain>
    </source>
</reference>
<name>A0A0E0HJG6_ORYNI</name>
<reference evidence="2" key="2">
    <citation type="submission" date="2018-04" db="EMBL/GenBank/DDBJ databases">
        <title>OnivRS2 (Oryza nivara Reference Sequence Version 2).</title>
        <authorList>
            <person name="Zhang J."/>
            <person name="Kudrna D."/>
            <person name="Lee S."/>
            <person name="Talag J."/>
            <person name="Rajasekar S."/>
            <person name="Welchert J."/>
            <person name="Hsing Y.-I."/>
            <person name="Wing R.A."/>
        </authorList>
    </citation>
    <scope>NUCLEOTIDE SEQUENCE [LARGE SCALE GENOMIC DNA]</scope>
    <source>
        <strain evidence="2">SL10</strain>
    </source>
</reference>
<feature type="compositionally biased region" description="Basic and acidic residues" evidence="1">
    <location>
        <begin position="1"/>
        <end position="11"/>
    </location>
</feature>
<dbReference type="HOGENOM" id="CLU_2337210_0_0_1"/>
<evidence type="ECO:0000313" key="2">
    <source>
        <dbReference type="EnsemblPlants" id="ONIVA05G30280.1"/>
    </source>
</evidence>
<dbReference type="EnsemblPlants" id="ONIVA05G30280.1">
    <property type="protein sequence ID" value="ONIVA05G30280.1"/>
    <property type="gene ID" value="ONIVA05G30280"/>
</dbReference>
<feature type="region of interest" description="Disordered" evidence="1">
    <location>
        <begin position="1"/>
        <end position="53"/>
    </location>
</feature>
<proteinExistence type="predicted"/>
<evidence type="ECO:0000313" key="3">
    <source>
        <dbReference type="Proteomes" id="UP000006591"/>
    </source>
</evidence>
<dbReference type="AlphaFoldDB" id="A0A0E0HJG6"/>
<protein>
    <submittedName>
        <fullName evidence="2">Uncharacterized protein</fullName>
    </submittedName>
</protein>
<evidence type="ECO:0000256" key="1">
    <source>
        <dbReference type="SAM" id="MobiDB-lite"/>
    </source>
</evidence>